<feature type="compositionally biased region" description="Basic and acidic residues" evidence="1">
    <location>
        <begin position="354"/>
        <end position="365"/>
    </location>
</feature>
<feature type="compositionally biased region" description="Low complexity" evidence="1">
    <location>
        <begin position="240"/>
        <end position="274"/>
    </location>
</feature>
<dbReference type="AlphaFoldDB" id="A0AAV9HYZ0"/>
<organism evidence="2 3">
    <name type="scientific">Cladorrhinum samala</name>
    <dbReference type="NCBI Taxonomy" id="585594"/>
    <lineage>
        <taxon>Eukaryota</taxon>
        <taxon>Fungi</taxon>
        <taxon>Dikarya</taxon>
        <taxon>Ascomycota</taxon>
        <taxon>Pezizomycotina</taxon>
        <taxon>Sordariomycetes</taxon>
        <taxon>Sordariomycetidae</taxon>
        <taxon>Sordariales</taxon>
        <taxon>Podosporaceae</taxon>
        <taxon>Cladorrhinum</taxon>
    </lineage>
</organism>
<sequence length="365" mass="39599">MSSHKRPHDAPHTPTPGSTKKPRAEKDVKPELPLHPDRATPSSVMGLEHAARLLSAPECRHILENLLSDKEARLAVARLVGSSSSSGSDAAAKPPRRVAQYVAAKYDALFAAQPDQVVSFDGIVNAINTGLRQIWNWDSSASKPPSRKPPSAQEVATNIKAIHAAAVYPASLGTRLNALKAILEINQFLIRNSFLREAEDRKEIAACFPTLGTAVFEICKDLTAQERLIAMGMHFPSDLGGQPNQHQHQQQQQQQQRAGANQANNGFSLSQMSNQSQSSGARASLVGETLEVELRAQAKSFYKFGIFKGIVDAYEMMMESKKGTATTLQAIAITISDEESDDCQLIGEEQEEGIGTHDGEVPESQ</sequence>
<dbReference type="Proteomes" id="UP001321749">
    <property type="component" value="Unassembled WGS sequence"/>
</dbReference>
<keyword evidence="3" id="KW-1185">Reference proteome</keyword>
<reference evidence="2" key="2">
    <citation type="submission" date="2023-06" db="EMBL/GenBank/DDBJ databases">
        <authorList>
            <consortium name="Lawrence Berkeley National Laboratory"/>
            <person name="Mondo S.J."/>
            <person name="Hensen N."/>
            <person name="Bonometti L."/>
            <person name="Westerberg I."/>
            <person name="Brannstrom I.O."/>
            <person name="Guillou S."/>
            <person name="Cros-Aarteil S."/>
            <person name="Calhoun S."/>
            <person name="Haridas S."/>
            <person name="Kuo A."/>
            <person name="Pangilinan J."/>
            <person name="Riley R."/>
            <person name="Labutti K."/>
            <person name="Andreopoulos B."/>
            <person name="Lipzen A."/>
            <person name="Chen C."/>
            <person name="Yanf M."/>
            <person name="Daum C."/>
            <person name="Ng V."/>
            <person name="Clum A."/>
            <person name="Steindorff A."/>
            <person name="Ohm R."/>
            <person name="Martin F."/>
            <person name="Silar P."/>
            <person name="Natvig D."/>
            <person name="Lalanne C."/>
            <person name="Gautier V."/>
            <person name="Ament-Velasquez S.L."/>
            <person name="Kruys A."/>
            <person name="Hutchinson M.I."/>
            <person name="Powell A.J."/>
            <person name="Barry K."/>
            <person name="Miller A.N."/>
            <person name="Grigoriev I.V."/>
            <person name="Debuchy R."/>
            <person name="Gladieux P."/>
            <person name="Thoren M.H."/>
            <person name="Johannesson H."/>
        </authorList>
    </citation>
    <scope>NUCLEOTIDE SEQUENCE</scope>
    <source>
        <strain evidence="2">PSN324</strain>
    </source>
</reference>
<feature type="region of interest" description="Disordered" evidence="1">
    <location>
        <begin position="345"/>
        <end position="365"/>
    </location>
</feature>
<feature type="region of interest" description="Disordered" evidence="1">
    <location>
        <begin position="234"/>
        <end position="274"/>
    </location>
</feature>
<accession>A0AAV9HYZ0</accession>
<gene>
    <name evidence="2" type="ORF">QBC42DRAFT_313591</name>
</gene>
<feature type="region of interest" description="Disordered" evidence="1">
    <location>
        <begin position="1"/>
        <end position="43"/>
    </location>
</feature>
<name>A0AAV9HYZ0_9PEZI</name>
<feature type="compositionally biased region" description="Basic and acidic residues" evidence="1">
    <location>
        <begin position="22"/>
        <end position="38"/>
    </location>
</feature>
<protein>
    <submittedName>
        <fullName evidence="2">Uncharacterized protein</fullName>
    </submittedName>
</protein>
<reference evidence="2" key="1">
    <citation type="journal article" date="2023" name="Mol. Phylogenet. Evol.">
        <title>Genome-scale phylogeny and comparative genomics of the fungal order Sordariales.</title>
        <authorList>
            <person name="Hensen N."/>
            <person name="Bonometti L."/>
            <person name="Westerberg I."/>
            <person name="Brannstrom I.O."/>
            <person name="Guillou S."/>
            <person name="Cros-Aarteil S."/>
            <person name="Calhoun S."/>
            <person name="Haridas S."/>
            <person name="Kuo A."/>
            <person name="Mondo S."/>
            <person name="Pangilinan J."/>
            <person name="Riley R."/>
            <person name="LaButti K."/>
            <person name="Andreopoulos B."/>
            <person name="Lipzen A."/>
            <person name="Chen C."/>
            <person name="Yan M."/>
            <person name="Daum C."/>
            <person name="Ng V."/>
            <person name="Clum A."/>
            <person name="Steindorff A."/>
            <person name="Ohm R.A."/>
            <person name="Martin F."/>
            <person name="Silar P."/>
            <person name="Natvig D.O."/>
            <person name="Lalanne C."/>
            <person name="Gautier V."/>
            <person name="Ament-Velasquez S.L."/>
            <person name="Kruys A."/>
            <person name="Hutchinson M.I."/>
            <person name="Powell A.J."/>
            <person name="Barry K."/>
            <person name="Miller A.N."/>
            <person name="Grigoriev I.V."/>
            <person name="Debuchy R."/>
            <person name="Gladieux P."/>
            <person name="Hiltunen Thoren M."/>
            <person name="Johannesson H."/>
        </authorList>
    </citation>
    <scope>NUCLEOTIDE SEQUENCE</scope>
    <source>
        <strain evidence="2">PSN324</strain>
    </source>
</reference>
<comment type="caution">
    <text evidence="2">The sequence shown here is derived from an EMBL/GenBank/DDBJ whole genome shotgun (WGS) entry which is preliminary data.</text>
</comment>
<evidence type="ECO:0000313" key="2">
    <source>
        <dbReference type="EMBL" id="KAK4465344.1"/>
    </source>
</evidence>
<evidence type="ECO:0000313" key="3">
    <source>
        <dbReference type="Proteomes" id="UP001321749"/>
    </source>
</evidence>
<dbReference type="EMBL" id="MU864940">
    <property type="protein sequence ID" value="KAK4465344.1"/>
    <property type="molecule type" value="Genomic_DNA"/>
</dbReference>
<evidence type="ECO:0000256" key="1">
    <source>
        <dbReference type="SAM" id="MobiDB-lite"/>
    </source>
</evidence>
<proteinExistence type="predicted"/>